<gene>
    <name evidence="14" type="ORF">FZC85_17785</name>
</gene>
<evidence type="ECO:0000256" key="8">
    <source>
        <dbReference type="PIRNR" id="PIRNR005091"/>
    </source>
</evidence>
<dbReference type="GO" id="GO:0005886">
    <property type="term" value="C:plasma membrane"/>
    <property type="evidence" value="ECO:0007669"/>
    <property type="project" value="UniProtKB-SubCell"/>
</dbReference>
<feature type="transmembrane region" description="Helical" evidence="12">
    <location>
        <begin position="18"/>
        <end position="36"/>
    </location>
</feature>
<evidence type="ECO:0000256" key="6">
    <source>
        <dbReference type="ARBA" id="ARBA00022989"/>
    </source>
</evidence>
<dbReference type="Gene3D" id="3.40.720.10">
    <property type="entry name" value="Alkaline Phosphatase, subunit A"/>
    <property type="match status" value="1"/>
</dbReference>
<comment type="subcellular location">
    <subcellularLocation>
        <location evidence="1">Cell membrane</location>
        <topology evidence="1">Multi-pass membrane protein</topology>
    </subcellularLocation>
</comment>
<dbReference type="InterPro" id="IPR017850">
    <property type="entry name" value="Alkaline_phosphatase_core_sf"/>
</dbReference>
<comment type="similarity">
    <text evidence="3 8">Belongs to the LTA synthase family.</text>
</comment>
<organism evidence="14 15">
    <name type="scientific">Rossellomorea aquimaris</name>
    <dbReference type="NCBI Taxonomy" id="189382"/>
    <lineage>
        <taxon>Bacteria</taxon>
        <taxon>Bacillati</taxon>
        <taxon>Bacillota</taxon>
        <taxon>Bacilli</taxon>
        <taxon>Bacillales</taxon>
        <taxon>Bacillaceae</taxon>
        <taxon>Rossellomorea</taxon>
    </lineage>
</organism>
<dbReference type="EMBL" id="VTEZ01000006">
    <property type="protein sequence ID" value="TYS82960.1"/>
    <property type="molecule type" value="Genomic_DNA"/>
</dbReference>
<dbReference type="Gene3D" id="3.30.1120.170">
    <property type="match status" value="1"/>
</dbReference>
<evidence type="ECO:0000256" key="1">
    <source>
        <dbReference type="ARBA" id="ARBA00004651"/>
    </source>
</evidence>
<reference evidence="14 15" key="1">
    <citation type="submission" date="2019-08" db="EMBL/GenBank/DDBJ databases">
        <title>Bacillus genomes from the desert of Cuatro Cienegas, Coahuila.</title>
        <authorList>
            <person name="Olmedo-Alvarez G."/>
        </authorList>
    </citation>
    <scope>NUCLEOTIDE SEQUENCE [LARGE SCALE GENOMIC DNA]</scope>
    <source>
        <strain evidence="14 15">CH87b_3T</strain>
    </source>
</reference>
<feature type="domain" description="Sulfatase N-terminal" evidence="13">
    <location>
        <begin position="243"/>
        <end position="532"/>
    </location>
</feature>
<dbReference type="Proteomes" id="UP000324269">
    <property type="component" value="Unassembled WGS sequence"/>
</dbReference>
<feature type="transmembrane region" description="Helical" evidence="12">
    <location>
        <begin position="42"/>
        <end position="60"/>
    </location>
</feature>
<dbReference type="PIRSF" id="PIRSF005091">
    <property type="entry name" value="Mmb_sulf_HI1246"/>
    <property type="match status" value="1"/>
</dbReference>
<dbReference type="PANTHER" id="PTHR47371">
    <property type="entry name" value="LIPOTEICHOIC ACID SYNTHASE"/>
    <property type="match status" value="1"/>
</dbReference>
<evidence type="ECO:0000256" key="2">
    <source>
        <dbReference type="ARBA" id="ARBA00004936"/>
    </source>
</evidence>
<evidence type="ECO:0000259" key="13">
    <source>
        <dbReference type="Pfam" id="PF00884"/>
    </source>
</evidence>
<dbReference type="GO" id="GO:0046872">
    <property type="term" value="F:metal ion binding"/>
    <property type="evidence" value="ECO:0007669"/>
    <property type="project" value="UniProtKB-KW"/>
</dbReference>
<evidence type="ECO:0000256" key="12">
    <source>
        <dbReference type="SAM" id="Phobius"/>
    </source>
</evidence>
<feature type="transmembrane region" description="Helical" evidence="12">
    <location>
        <begin position="67"/>
        <end position="86"/>
    </location>
</feature>
<dbReference type="SUPFAM" id="SSF53649">
    <property type="entry name" value="Alkaline phosphatase-like"/>
    <property type="match status" value="1"/>
</dbReference>
<evidence type="ECO:0000256" key="7">
    <source>
        <dbReference type="ARBA" id="ARBA00023136"/>
    </source>
</evidence>
<dbReference type="RefSeq" id="WP_148970374.1">
    <property type="nucleotide sequence ID" value="NZ_JBNIKW010000006.1"/>
</dbReference>
<accession>A0A5D4U756</accession>
<evidence type="ECO:0000313" key="15">
    <source>
        <dbReference type="Proteomes" id="UP000324269"/>
    </source>
</evidence>
<keyword evidence="10" id="KW-0479">Metal-binding</keyword>
<feature type="transmembrane region" description="Helical" evidence="12">
    <location>
        <begin position="112"/>
        <end position="135"/>
    </location>
</feature>
<evidence type="ECO:0000256" key="3">
    <source>
        <dbReference type="ARBA" id="ARBA00009983"/>
    </source>
</evidence>
<evidence type="ECO:0000313" key="14">
    <source>
        <dbReference type="EMBL" id="TYS82960.1"/>
    </source>
</evidence>
<feature type="active site" evidence="9">
    <location>
        <position position="293"/>
    </location>
</feature>
<dbReference type="InterPro" id="IPR012160">
    <property type="entry name" value="LtaS-like"/>
</dbReference>
<dbReference type="InterPro" id="IPR050448">
    <property type="entry name" value="OpgB/LTA_synthase_biosynth"/>
</dbReference>
<evidence type="ECO:0000256" key="11">
    <source>
        <dbReference type="PIRSR" id="PIRSR005091-3"/>
    </source>
</evidence>
<dbReference type="OrthoDB" id="5901192at2"/>
<dbReference type="PANTHER" id="PTHR47371:SF3">
    <property type="entry name" value="PHOSPHOGLYCEROL TRANSFERASE I"/>
    <property type="match status" value="1"/>
</dbReference>
<dbReference type="CDD" id="cd16015">
    <property type="entry name" value="LTA_synthase"/>
    <property type="match status" value="1"/>
</dbReference>
<keyword evidence="7 8" id="KW-0472">Membrane</keyword>
<feature type="binding site" evidence="11">
    <location>
        <position position="466"/>
    </location>
    <ligand>
        <name>Mn(2+)</name>
        <dbReference type="ChEBI" id="CHEBI:29035"/>
    </ligand>
</feature>
<name>A0A5D4U756_9BACI</name>
<feature type="binding site" evidence="11">
    <location>
        <position position="251"/>
    </location>
    <ligand>
        <name>Mn(2+)</name>
        <dbReference type="ChEBI" id="CHEBI:29035"/>
    </ligand>
</feature>
<comment type="pathway">
    <text evidence="2">Cell wall biogenesis; lipoteichoic acid biosynthesis.</text>
</comment>
<keyword evidence="4 8" id="KW-1003">Cell membrane</keyword>
<evidence type="ECO:0000256" key="4">
    <source>
        <dbReference type="ARBA" id="ARBA00022475"/>
    </source>
</evidence>
<proteinExistence type="inferred from homology"/>
<evidence type="ECO:0000256" key="5">
    <source>
        <dbReference type="ARBA" id="ARBA00022692"/>
    </source>
</evidence>
<feature type="transmembrane region" description="Helical" evidence="12">
    <location>
        <begin position="147"/>
        <end position="164"/>
    </location>
</feature>
<comment type="caution">
    <text evidence="14">The sequence shown here is derived from an EMBL/GenBank/DDBJ whole genome shotgun (WGS) entry which is preliminary data.</text>
</comment>
<dbReference type="Pfam" id="PF00884">
    <property type="entry name" value="Sulfatase"/>
    <property type="match status" value="1"/>
</dbReference>
<sequence length="597" mass="68018">MRTSDDNAFTLFKGINEIIYLLILFKIVLFHTFSTTTLSSGVFSTSLGFLLIFYAFSYFFRNKLRLLYSMVINLIITVILLSNNLYLDYFSSPITIATFYQTNNLSGLGDSILYLVKLKYVLFLMDLILFPVLIFRKHFIYRKPRRILAGFIPFLILGLTGLLLKPVKLLYIDKVDNPLQAYDARDVVVQYGLLGHHVIDAFYHIQDINFSLSASAKSSIKDQLNQKHVPSRENKFKHLGKQKNLIMIQIESLQSFVLNQKVNGQEITPTLNKLLKNSIYFPNFYAQTIGGNSSDAEFLTQTSLFPLKSGSVFFRYPTNKYHSIATTLQEEGYSTLAVHADESTFWNRNNMYPSLGFEEYLSIEQFPQKEIIGMGVGDKEMFSETAKRLKKQPSPFYSFIITLTNHMPYELPEDKQTLSLPDKLKDTLLGNYFQTVRYTDESLSVFLDKLTEEELLKDSIIVLYGDHNGIFESDKGMLEDLLIKKKISSEKWYRKYATVPLLIYNPSIKGEVVQTIGGQIDVLPTISSIMGVSPSNGLGVNLLTQSSGDVIIPSGGYVDTPLYITKDKINKGLSPSQEHLIHISNLIIKGDYYRIDE</sequence>
<dbReference type="AlphaFoldDB" id="A0A5D4U756"/>
<keyword evidence="5 12" id="KW-0812">Transmembrane</keyword>
<keyword evidence="10" id="KW-0464">Manganese</keyword>
<evidence type="ECO:0000256" key="10">
    <source>
        <dbReference type="PIRSR" id="PIRSR005091-2"/>
    </source>
</evidence>
<feature type="binding site" evidence="10">
    <location>
        <position position="406"/>
    </location>
    <ligand>
        <name>substrate</name>
    </ligand>
</feature>
<keyword evidence="6 12" id="KW-1133">Transmembrane helix</keyword>
<evidence type="ECO:0000256" key="9">
    <source>
        <dbReference type="PIRSR" id="PIRSR005091-1"/>
    </source>
</evidence>
<feature type="binding site" evidence="11">
    <location>
        <position position="467"/>
    </location>
    <ligand>
        <name>Mn(2+)</name>
        <dbReference type="ChEBI" id="CHEBI:29035"/>
    </ligand>
</feature>
<dbReference type="InterPro" id="IPR000917">
    <property type="entry name" value="Sulfatase_N"/>
</dbReference>
<protein>
    <submittedName>
        <fullName evidence="14">LTA synthase family protein</fullName>
    </submittedName>
</protein>